<dbReference type="SUPFAM" id="SSF56112">
    <property type="entry name" value="Protein kinase-like (PK-like)"/>
    <property type="match status" value="1"/>
</dbReference>
<accession>A0A397V5R1</accession>
<dbReference type="InterPro" id="IPR011009">
    <property type="entry name" value="Kinase-like_dom_sf"/>
</dbReference>
<dbReference type="AlphaFoldDB" id="A0A397V5R1"/>
<dbReference type="Gene3D" id="1.10.510.10">
    <property type="entry name" value="Transferase(Phosphotransferase) domain 1"/>
    <property type="match status" value="1"/>
</dbReference>
<name>A0A397V5R1_9GLOM</name>
<evidence type="ECO:0008006" key="3">
    <source>
        <dbReference type="Google" id="ProtNLM"/>
    </source>
</evidence>
<gene>
    <name evidence="1" type="ORF">C2G38_1402662</name>
</gene>
<dbReference type="EMBL" id="QKWP01000584">
    <property type="protein sequence ID" value="RIB17765.1"/>
    <property type="molecule type" value="Genomic_DNA"/>
</dbReference>
<protein>
    <recommendedName>
        <fullName evidence="3">Serine-threonine/tyrosine-protein kinase catalytic domain-containing protein</fullName>
    </recommendedName>
</protein>
<keyword evidence="2" id="KW-1185">Reference proteome</keyword>
<evidence type="ECO:0000313" key="2">
    <source>
        <dbReference type="Proteomes" id="UP000266673"/>
    </source>
</evidence>
<dbReference type="Proteomes" id="UP000266673">
    <property type="component" value="Unassembled WGS sequence"/>
</dbReference>
<comment type="caution">
    <text evidence="1">The sequence shown here is derived from an EMBL/GenBank/DDBJ whole genome shotgun (WGS) entry which is preliminary data.</text>
</comment>
<sequence>MRTHETHLYLRPHIYEYTAICCADLMKKCWNMEPEKRPTGSEIYDIFTEWRNNENILSELSESDKQLRNKKIEDKQVYNESYYKSRFISFNSDYKYKANFMNWKYQILLINKSNPLGFELTYCI</sequence>
<reference evidence="1 2" key="1">
    <citation type="submission" date="2018-06" db="EMBL/GenBank/DDBJ databases">
        <title>Comparative genomics reveals the genomic features of Rhizophagus irregularis, R. cerebriforme, R. diaphanum and Gigaspora rosea, and their symbiotic lifestyle signature.</title>
        <authorList>
            <person name="Morin E."/>
            <person name="San Clemente H."/>
            <person name="Chen E.C.H."/>
            <person name="De La Providencia I."/>
            <person name="Hainaut M."/>
            <person name="Kuo A."/>
            <person name="Kohler A."/>
            <person name="Murat C."/>
            <person name="Tang N."/>
            <person name="Roy S."/>
            <person name="Loubradou J."/>
            <person name="Henrissat B."/>
            <person name="Grigoriev I.V."/>
            <person name="Corradi N."/>
            <person name="Roux C."/>
            <person name="Martin F.M."/>
        </authorList>
    </citation>
    <scope>NUCLEOTIDE SEQUENCE [LARGE SCALE GENOMIC DNA]</scope>
    <source>
        <strain evidence="1 2">DAOM 194757</strain>
    </source>
</reference>
<evidence type="ECO:0000313" key="1">
    <source>
        <dbReference type="EMBL" id="RIB17765.1"/>
    </source>
</evidence>
<organism evidence="1 2">
    <name type="scientific">Gigaspora rosea</name>
    <dbReference type="NCBI Taxonomy" id="44941"/>
    <lineage>
        <taxon>Eukaryota</taxon>
        <taxon>Fungi</taxon>
        <taxon>Fungi incertae sedis</taxon>
        <taxon>Mucoromycota</taxon>
        <taxon>Glomeromycotina</taxon>
        <taxon>Glomeromycetes</taxon>
        <taxon>Diversisporales</taxon>
        <taxon>Gigasporaceae</taxon>
        <taxon>Gigaspora</taxon>
    </lineage>
</organism>
<proteinExistence type="predicted"/>